<organism evidence="1 2">
    <name type="scientific">Sphaerobolus stellatus (strain SS14)</name>
    <dbReference type="NCBI Taxonomy" id="990650"/>
    <lineage>
        <taxon>Eukaryota</taxon>
        <taxon>Fungi</taxon>
        <taxon>Dikarya</taxon>
        <taxon>Basidiomycota</taxon>
        <taxon>Agaricomycotina</taxon>
        <taxon>Agaricomycetes</taxon>
        <taxon>Phallomycetidae</taxon>
        <taxon>Geastrales</taxon>
        <taxon>Sphaerobolaceae</taxon>
        <taxon>Sphaerobolus</taxon>
    </lineage>
</organism>
<dbReference type="Pfam" id="PF14388">
    <property type="entry name" value="DUF4419"/>
    <property type="match status" value="1"/>
</dbReference>
<dbReference type="EMBL" id="KN837120">
    <property type="protein sequence ID" value="KIJ43834.1"/>
    <property type="molecule type" value="Genomic_DNA"/>
</dbReference>
<dbReference type="PANTHER" id="PTHR31252:SF11">
    <property type="entry name" value="DUF4419 DOMAIN-CONTAINING PROTEIN"/>
    <property type="match status" value="1"/>
</dbReference>
<evidence type="ECO:0000313" key="1">
    <source>
        <dbReference type="EMBL" id="KIJ43834.1"/>
    </source>
</evidence>
<accession>A0A0C9VA41</accession>
<dbReference type="HOGENOM" id="CLU_2387590_0_0_1"/>
<dbReference type="PANTHER" id="PTHR31252">
    <property type="entry name" value="DUF4419 DOMAIN-CONTAINING PROTEIN"/>
    <property type="match status" value="1"/>
</dbReference>
<reference evidence="1 2" key="1">
    <citation type="submission" date="2014-06" db="EMBL/GenBank/DDBJ databases">
        <title>Evolutionary Origins and Diversification of the Mycorrhizal Mutualists.</title>
        <authorList>
            <consortium name="DOE Joint Genome Institute"/>
            <consortium name="Mycorrhizal Genomics Consortium"/>
            <person name="Kohler A."/>
            <person name="Kuo A."/>
            <person name="Nagy L.G."/>
            <person name="Floudas D."/>
            <person name="Copeland A."/>
            <person name="Barry K.W."/>
            <person name="Cichocki N."/>
            <person name="Veneault-Fourrey C."/>
            <person name="LaButti K."/>
            <person name="Lindquist E.A."/>
            <person name="Lipzen A."/>
            <person name="Lundell T."/>
            <person name="Morin E."/>
            <person name="Murat C."/>
            <person name="Riley R."/>
            <person name="Ohm R."/>
            <person name="Sun H."/>
            <person name="Tunlid A."/>
            <person name="Henrissat B."/>
            <person name="Grigoriev I.V."/>
            <person name="Hibbett D.S."/>
            <person name="Martin F."/>
        </authorList>
    </citation>
    <scope>NUCLEOTIDE SEQUENCE [LARGE SCALE GENOMIC DNA]</scope>
    <source>
        <strain evidence="1 2">SS14</strain>
    </source>
</reference>
<protein>
    <submittedName>
        <fullName evidence="1">Uncharacterized protein</fullName>
    </submittedName>
</protein>
<gene>
    <name evidence="1" type="ORF">M422DRAFT_252745</name>
</gene>
<dbReference type="InterPro" id="IPR025533">
    <property type="entry name" value="DUF4419"/>
</dbReference>
<proteinExistence type="predicted"/>
<evidence type="ECO:0000313" key="2">
    <source>
        <dbReference type="Proteomes" id="UP000054279"/>
    </source>
</evidence>
<dbReference type="AlphaFoldDB" id="A0A0C9VA41"/>
<keyword evidence="2" id="KW-1185">Reference proteome</keyword>
<dbReference type="OrthoDB" id="9978173at2759"/>
<sequence length="94" mass="11189">MPKEHDRIQNFVPRSNGFVDTILEAYNRQHNLIMRPDDIWVAILSQLSLYINTNSEELRKVFVQQEGKVKLELEYVGERCMFDLALWQETFQNS</sequence>
<name>A0A0C9VA41_SPHS4</name>
<dbReference type="Proteomes" id="UP000054279">
    <property type="component" value="Unassembled WGS sequence"/>
</dbReference>